<dbReference type="GO" id="GO:0005576">
    <property type="term" value="C:extracellular region"/>
    <property type="evidence" value="ECO:0007669"/>
    <property type="project" value="TreeGrafter"/>
</dbReference>
<proteinExistence type="inferred from homology"/>
<evidence type="ECO:0000256" key="6">
    <source>
        <dbReference type="ARBA" id="ARBA00022729"/>
    </source>
</evidence>
<dbReference type="RefSeq" id="WP_233143794.1">
    <property type="nucleotide sequence ID" value="NZ_FOBI01000002.1"/>
</dbReference>
<sequence length="326" mass="36201">MILNLVPCIVSLVMSYSDCCSIIRRVRFVNLLTVIVLLLLLLRAEHVLAKAYPLPAPGSRLIGELQTHQIVKGDYFQAIAEQYNVGFLALMAANPGVDPFLPEPGTSLLIPSQMLLPYTKREGIVINLPELRLYYFPKNGTQVHVFPVGIGRQGLATPKTVSYISEKRKDPVWRPTAETKARYFKEHGKQLADEIPAGANNPFGKYALRLGRSVYLLHGSNQRFGIGMRSSSGCIRLYDDDIEWLYKNVDINTPVRIVEQPIKLSYEAAHRLMEVHSPLTGEEGEPTRLKPTPAVRDFVGNLAANKALLSQQIASPTGLVITLSTN</sequence>
<name>A0A1H7J2C4_9GAMM</name>
<evidence type="ECO:0000256" key="7">
    <source>
        <dbReference type="ARBA" id="ARBA00022764"/>
    </source>
</evidence>
<evidence type="ECO:0000259" key="14">
    <source>
        <dbReference type="PROSITE" id="PS52029"/>
    </source>
</evidence>
<dbReference type="GO" id="GO:0018104">
    <property type="term" value="P:peptidoglycan-protein cross-linking"/>
    <property type="evidence" value="ECO:0007669"/>
    <property type="project" value="TreeGrafter"/>
</dbReference>
<keyword evidence="8" id="KW-0378">Hydrolase</keyword>
<dbReference type="Gene3D" id="2.40.440.10">
    <property type="entry name" value="L,D-transpeptidase catalytic domain-like"/>
    <property type="match status" value="1"/>
</dbReference>
<evidence type="ECO:0000256" key="4">
    <source>
        <dbReference type="ARBA" id="ARBA00022676"/>
    </source>
</evidence>
<evidence type="ECO:0000256" key="9">
    <source>
        <dbReference type="ARBA" id="ARBA00022960"/>
    </source>
</evidence>
<accession>A0A1H7J2C4</accession>
<keyword evidence="9 12" id="KW-0133">Cell shape</keyword>
<dbReference type="SUPFAM" id="SSF141523">
    <property type="entry name" value="L,D-transpeptidase catalytic domain-like"/>
    <property type="match status" value="1"/>
</dbReference>
<dbReference type="PROSITE" id="PS51782">
    <property type="entry name" value="LYSM"/>
    <property type="match status" value="1"/>
</dbReference>
<feature type="domain" description="L,D-TPase catalytic" evidence="14">
    <location>
        <begin position="122"/>
        <end position="258"/>
    </location>
</feature>
<dbReference type="InterPro" id="IPR050979">
    <property type="entry name" value="LD-transpeptidase"/>
</dbReference>
<evidence type="ECO:0000259" key="13">
    <source>
        <dbReference type="PROSITE" id="PS51782"/>
    </source>
</evidence>
<dbReference type="GO" id="GO:0071972">
    <property type="term" value="F:peptidoglycan L,D-transpeptidase activity"/>
    <property type="evidence" value="ECO:0007669"/>
    <property type="project" value="TreeGrafter"/>
</dbReference>
<dbReference type="GO" id="GO:0071555">
    <property type="term" value="P:cell wall organization"/>
    <property type="evidence" value="ECO:0007669"/>
    <property type="project" value="UniProtKB-UniRule"/>
</dbReference>
<comment type="similarity">
    <text evidence="3">Belongs to the YkuD family.</text>
</comment>
<evidence type="ECO:0000256" key="11">
    <source>
        <dbReference type="ARBA" id="ARBA00023316"/>
    </source>
</evidence>
<keyword evidence="16" id="KW-1185">Reference proteome</keyword>
<evidence type="ECO:0000256" key="2">
    <source>
        <dbReference type="ARBA" id="ARBA00004752"/>
    </source>
</evidence>
<feature type="active site" description="Nucleophile" evidence="12">
    <location>
        <position position="234"/>
    </location>
</feature>
<dbReference type="PANTHER" id="PTHR30582">
    <property type="entry name" value="L,D-TRANSPEPTIDASE"/>
    <property type="match status" value="1"/>
</dbReference>
<dbReference type="PANTHER" id="PTHR30582:SF24">
    <property type="entry name" value="L,D-TRANSPEPTIDASE ERFK_SRFK-RELATED"/>
    <property type="match status" value="1"/>
</dbReference>
<evidence type="ECO:0000313" key="16">
    <source>
        <dbReference type="Proteomes" id="UP000199297"/>
    </source>
</evidence>
<keyword evidence="6" id="KW-0732">Signal</keyword>
<keyword evidence="4" id="KW-0328">Glycosyltransferase</keyword>
<dbReference type="UniPathway" id="UPA00219"/>
<evidence type="ECO:0000313" key="15">
    <source>
        <dbReference type="EMBL" id="SEK68584.1"/>
    </source>
</evidence>
<dbReference type="InterPro" id="IPR018392">
    <property type="entry name" value="LysM"/>
</dbReference>
<keyword evidence="10 12" id="KW-0573">Peptidoglycan synthesis</keyword>
<keyword evidence="5" id="KW-0808">Transferase</keyword>
<dbReference type="CDD" id="cd00118">
    <property type="entry name" value="LysM"/>
    <property type="match status" value="1"/>
</dbReference>
<dbReference type="SUPFAM" id="SSF54106">
    <property type="entry name" value="LysM domain"/>
    <property type="match status" value="1"/>
</dbReference>
<dbReference type="Pfam" id="PF17969">
    <property type="entry name" value="Ldt_C"/>
    <property type="match status" value="1"/>
</dbReference>
<dbReference type="Pfam" id="PF03734">
    <property type="entry name" value="YkuD"/>
    <property type="match status" value="1"/>
</dbReference>
<keyword evidence="11 12" id="KW-0961">Cell wall biogenesis/degradation</keyword>
<evidence type="ECO:0000256" key="10">
    <source>
        <dbReference type="ARBA" id="ARBA00022984"/>
    </source>
</evidence>
<evidence type="ECO:0000256" key="8">
    <source>
        <dbReference type="ARBA" id="ARBA00022801"/>
    </source>
</evidence>
<dbReference type="InterPro" id="IPR038063">
    <property type="entry name" value="Transpep_catalytic_dom"/>
</dbReference>
<dbReference type="InterPro" id="IPR036779">
    <property type="entry name" value="LysM_dom_sf"/>
</dbReference>
<keyword evidence="7" id="KW-0574">Periplasm</keyword>
<organism evidence="15 16">
    <name type="scientific">Colwellia chukchiensis</name>
    <dbReference type="NCBI Taxonomy" id="641665"/>
    <lineage>
        <taxon>Bacteria</taxon>
        <taxon>Pseudomonadati</taxon>
        <taxon>Pseudomonadota</taxon>
        <taxon>Gammaproteobacteria</taxon>
        <taxon>Alteromonadales</taxon>
        <taxon>Colwelliaceae</taxon>
        <taxon>Colwellia</taxon>
    </lineage>
</organism>
<comment type="subcellular location">
    <subcellularLocation>
        <location evidence="1">Periplasm</location>
    </subcellularLocation>
</comment>
<dbReference type="Pfam" id="PF01476">
    <property type="entry name" value="LysM"/>
    <property type="match status" value="1"/>
</dbReference>
<dbReference type="InterPro" id="IPR005490">
    <property type="entry name" value="LD_TPept_cat_dom"/>
</dbReference>
<evidence type="ECO:0000256" key="5">
    <source>
        <dbReference type="ARBA" id="ARBA00022679"/>
    </source>
</evidence>
<evidence type="ECO:0000256" key="12">
    <source>
        <dbReference type="PROSITE-ProRule" id="PRU01373"/>
    </source>
</evidence>
<feature type="active site" description="Proton donor/acceptor" evidence="12">
    <location>
        <position position="218"/>
    </location>
</feature>
<dbReference type="STRING" id="641665.GCA_002104455_01820"/>
<dbReference type="GO" id="GO:0042597">
    <property type="term" value="C:periplasmic space"/>
    <property type="evidence" value="ECO:0007669"/>
    <property type="project" value="UniProtKB-SubCell"/>
</dbReference>
<dbReference type="GO" id="GO:0008360">
    <property type="term" value="P:regulation of cell shape"/>
    <property type="evidence" value="ECO:0007669"/>
    <property type="project" value="UniProtKB-UniRule"/>
</dbReference>
<protein>
    <submittedName>
        <fullName evidence="15">L,D-transpeptidase ErfK/SrfK/L,D-transpeptidase YbiS</fullName>
    </submittedName>
</protein>
<evidence type="ECO:0000256" key="1">
    <source>
        <dbReference type="ARBA" id="ARBA00004418"/>
    </source>
</evidence>
<gene>
    <name evidence="15" type="ORF">SAMN05216262_102113</name>
</gene>
<evidence type="ECO:0000256" key="3">
    <source>
        <dbReference type="ARBA" id="ARBA00005992"/>
    </source>
</evidence>
<dbReference type="PROSITE" id="PS52029">
    <property type="entry name" value="LD_TPASE"/>
    <property type="match status" value="1"/>
</dbReference>
<dbReference type="GO" id="GO:0016757">
    <property type="term" value="F:glycosyltransferase activity"/>
    <property type="evidence" value="ECO:0007669"/>
    <property type="project" value="UniProtKB-KW"/>
</dbReference>
<feature type="domain" description="LysM" evidence="13">
    <location>
        <begin position="66"/>
        <end position="110"/>
    </location>
</feature>
<reference evidence="16" key="1">
    <citation type="submission" date="2016-10" db="EMBL/GenBank/DDBJ databases">
        <authorList>
            <person name="Varghese N."/>
            <person name="Submissions S."/>
        </authorList>
    </citation>
    <scope>NUCLEOTIDE SEQUENCE [LARGE SCALE GENOMIC DNA]</scope>
    <source>
        <strain evidence="16">CGMCC 1.9127</strain>
    </source>
</reference>
<comment type="pathway">
    <text evidence="2 12">Cell wall biogenesis; peptidoglycan biosynthesis.</text>
</comment>
<dbReference type="AlphaFoldDB" id="A0A1H7J2C4"/>
<dbReference type="Proteomes" id="UP000199297">
    <property type="component" value="Unassembled WGS sequence"/>
</dbReference>
<dbReference type="EMBL" id="FOBI01000002">
    <property type="protein sequence ID" value="SEK68584.1"/>
    <property type="molecule type" value="Genomic_DNA"/>
</dbReference>
<dbReference type="SMART" id="SM00257">
    <property type="entry name" value="LysM"/>
    <property type="match status" value="1"/>
</dbReference>
<dbReference type="InterPro" id="IPR041597">
    <property type="entry name" value="Ldt_C"/>
</dbReference>
<dbReference type="CDD" id="cd16913">
    <property type="entry name" value="YkuD_like"/>
    <property type="match status" value="1"/>
</dbReference>
<dbReference type="Gene3D" id="3.10.350.10">
    <property type="entry name" value="LysM domain"/>
    <property type="match status" value="1"/>
</dbReference>